<evidence type="ECO:0000256" key="1">
    <source>
        <dbReference type="SAM" id="SignalP"/>
    </source>
</evidence>
<name>A0A1I5G2A8_9RHOB</name>
<keyword evidence="1" id="KW-0732">Signal</keyword>
<dbReference type="RefSeq" id="WP_092841770.1">
    <property type="nucleotide sequence ID" value="NZ_FOVP01000024.1"/>
</dbReference>
<dbReference type="STRING" id="1005928.SAMN04487859_12433"/>
<reference evidence="3" key="1">
    <citation type="submission" date="2016-10" db="EMBL/GenBank/DDBJ databases">
        <authorList>
            <person name="Varghese N."/>
            <person name="Submissions S."/>
        </authorList>
    </citation>
    <scope>NUCLEOTIDE SEQUENCE [LARGE SCALE GENOMIC DNA]</scope>
    <source>
        <strain evidence="3">DSM 28463</strain>
    </source>
</reference>
<evidence type="ECO:0000313" key="3">
    <source>
        <dbReference type="Proteomes" id="UP000198599"/>
    </source>
</evidence>
<proteinExistence type="predicted"/>
<evidence type="ECO:0000313" key="2">
    <source>
        <dbReference type="EMBL" id="SFO30157.1"/>
    </source>
</evidence>
<protein>
    <recommendedName>
        <fullName evidence="4">Lipid A 3-O-deacylase (PagL)</fullName>
    </recommendedName>
</protein>
<dbReference type="AlphaFoldDB" id="A0A1I5G2A8"/>
<organism evidence="2 3">
    <name type="scientific">Roseovarius lutimaris</name>
    <dbReference type="NCBI Taxonomy" id="1005928"/>
    <lineage>
        <taxon>Bacteria</taxon>
        <taxon>Pseudomonadati</taxon>
        <taxon>Pseudomonadota</taxon>
        <taxon>Alphaproteobacteria</taxon>
        <taxon>Rhodobacterales</taxon>
        <taxon>Roseobacteraceae</taxon>
        <taxon>Roseovarius</taxon>
    </lineage>
</organism>
<evidence type="ECO:0008006" key="4">
    <source>
        <dbReference type="Google" id="ProtNLM"/>
    </source>
</evidence>
<dbReference type="Proteomes" id="UP000198599">
    <property type="component" value="Unassembled WGS sequence"/>
</dbReference>
<accession>A0A1I5G2A8</accession>
<dbReference type="OrthoDB" id="7857490at2"/>
<dbReference type="EMBL" id="FOVP01000024">
    <property type="protein sequence ID" value="SFO30157.1"/>
    <property type="molecule type" value="Genomic_DNA"/>
</dbReference>
<feature type="chain" id="PRO_5011453545" description="Lipid A 3-O-deacylase (PagL)" evidence="1">
    <location>
        <begin position="24"/>
        <end position="219"/>
    </location>
</feature>
<gene>
    <name evidence="2" type="ORF">SAMN04487859_12433</name>
</gene>
<feature type="signal peptide" evidence="1">
    <location>
        <begin position="1"/>
        <end position="23"/>
    </location>
</feature>
<keyword evidence="3" id="KW-1185">Reference proteome</keyword>
<sequence>MLRRLILTLILLPCLAIMAQAGAWPREKGKTFLANSGQIEGPDAFGFYHPFVTLYAEHGLTDRVTAGADLGGDGVRMSKAIGFLRWPLGQAERPLKLAFELGAGQIAGKNALRPGLSLGRGISLWDRNGWLAVDSRAILFKHGDMALEGDFTFGLSTTRKTKLILQVQTGQPDTGSSYARFAPSFVYETKPGKHIEFGISQMFHGGRAHGVKLGLWQSF</sequence>